<name>W9QFA9_9ROSA</name>
<dbReference type="EMBL" id="KE343530">
    <property type="protein sequence ID" value="EXB33535.1"/>
    <property type="molecule type" value="Genomic_DNA"/>
</dbReference>
<keyword evidence="6" id="KW-1185">Reference proteome</keyword>
<dbReference type="GO" id="GO:0004672">
    <property type="term" value="F:protein kinase activity"/>
    <property type="evidence" value="ECO:0007669"/>
    <property type="project" value="InterPro"/>
</dbReference>
<evidence type="ECO:0000256" key="1">
    <source>
        <dbReference type="ARBA" id="ARBA00022741"/>
    </source>
</evidence>
<dbReference type="PROSITE" id="PS50011">
    <property type="entry name" value="PROTEIN_KINASE_DOM"/>
    <property type="match status" value="1"/>
</dbReference>
<feature type="domain" description="Protein kinase" evidence="4">
    <location>
        <begin position="299"/>
        <end position="591"/>
    </location>
</feature>
<dbReference type="Proteomes" id="UP000030645">
    <property type="component" value="Unassembled WGS sequence"/>
</dbReference>
<keyword evidence="2" id="KW-0067">ATP-binding</keyword>
<gene>
    <name evidence="5" type="ORF">L484_011126</name>
</gene>
<proteinExistence type="predicted"/>
<dbReference type="InterPro" id="IPR000719">
    <property type="entry name" value="Prot_kinase_dom"/>
</dbReference>
<dbReference type="Gene3D" id="3.30.200.20">
    <property type="entry name" value="Phosphorylase Kinase, domain 1"/>
    <property type="match status" value="1"/>
</dbReference>
<evidence type="ECO:0000313" key="5">
    <source>
        <dbReference type="EMBL" id="EXB33535.1"/>
    </source>
</evidence>
<dbReference type="PANTHER" id="PTHR27001">
    <property type="entry name" value="OS01G0253100 PROTEIN"/>
    <property type="match status" value="1"/>
</dbReference>
<protein>
    <submittedName>
        <fullName evidence="5">Putative proline-rich receptor-like protein kinase PERK11</fullName>
    </submittedName>
</protein>
<evidence type="ECO:0000313" key="6">
    <source>
        <dbReference type="Proteomes" id="UP000030645"/>
    </source>
</evidence>
<keyword evidence="5" id="KW-0675">Receptor</keyword>
<keyword evidence="1" id="KW-0547">Nucleotide-binding</keyword>
<dbReference type="AlphaFoldDB" id="W9QFA9"/>
<dbReference type="InterPro" id="IPR011009">
    <property type="entry name" value="Kinase-like_dom_sf"/>
</dbReference>
<evidence type="ECO:0000256" key="2">
    <source>
        <dbReference type="ARBA" id="ARBA00022840"/>
    </source>
</evidence>
<sequence>MNIRNIKRETKQKVVVVLEGNKASKENTGVAPLCKAIHDVVGPEDQVLVLTLLYWNSNINDAAVPAAALSSPLVPPMSVPSSHDHERFFGGGDDDQMILHDINPDIKFLYGQEIDQREKAYAQVFKPFYLTCQTYGVKFEVKIAAGFRPKDIVIEEANNAKAKWIVMDRCFAKDPSFQLNGTKFNVISVNDDGEAIFHLRYAPESSSSATIKKLKSENRYLKVKKEPKPQMKPFECFKLPPTLSQPSSPSSSTTSPPQNEKLKMEVPAIEGSTSSAAIFSPRSNNNISSRKFCDPNFVLRLPLKLSKEELEEITLKFSTTISSDESQHFVVFEGFFPVYQLRVMVKMFRGDSGGVFLEAEKKAALSMRHKNIMRLIGYHQSEDTTFLVFPFAERGTLDLCILSGLSGREFKLTFQDKLRIAVGIAQGLRYMHEECPRGPIVHGKLLLSNVFIGADLQPQISGFGVATWLHFKHAQPILCERFAERYCSFEDYPDPDSVAQVKSDVLSFGVLLLRLFCGISVPQYDETLIKWARPLLLERAFHILLDKDDKDIDMHEMFRVMCTAFQCAMTSPDKRPCMSQVISYLKGESFCVMQSSP</sequence>
<dbReference type="SUPFAM" id="SSF56112">
    <property type="entry name" value="Protein kinase-like (PK-like)"/>
    <property type="match status" value="1"/>
</dbReference>
<evidence type="ECO:0000256" key="3">
    <source>
        <dbReference type="SAM" id="MobiDB-lite"/>
    </source>
</evidence>
<dbReference type="Gene3D" id="1.10.510.10">
    <property type="entry name" value="Transferase(Phosphotransferase) domain 1"/>
    <property type="match status" value="1"/>
</dbReference>
<reference evidence="6" key="1">
    <citation type="submission" date="2013-01" db="EMBL/GenBank/DDBJ databases">
        <title>Draft Genome Sequence of a Mulberry Tree, Morus notabilis C.K. Schneid.</title>
        <authorList>
            <person name="He N."/>
            <person name="Zhao S."/>
        </authorList>
    </citation>
    <scope>NUCLEOTIDE SEQUENCE</scope>
</reference>
<feature type="region of interest" description="Disordered" evidence="3">
    <location>
        <begin position="232"/>
        <end position="260"/>
    </location>
</feature>
<dbReference type="GO" id="GO:0005886">
    <property type="term" value="C:plasma membrane"/>
    <property type="evidence" value="ECO:0007669"/>
    <property type="project" value="TreeGrafter"/>
</dbReference>
<dbReference type="GO" id="GO:0005524">
    <property type="term" value="F:ATP binding"/>
    <property type="evidence" value="ECO:0007669"/>
    <property type="project" value="UniProtKB-KW"/>
</dbReference>
<dbReference type="PANTHER" id="PTHR27001:SF801">
    <property type="entry name" value="INACTIVE PROTEIN KINASE SELMODRAFT_444075-LIKE"/>
    <property type="match status" value="1"/>
</dbReference>
<evidence type="ECO:0000259" key="4">
    <source>
        <dbReference type="PROSITE" id="PS50011"/>
    </source>
</evidence>
<dbReference type="Pfam" id="PF07714">
    <property type="entry name" value="PK_Tyr_Ser-Thr"/>
    <property type="match status" value="1"/>
</dbReference>
<keyword evidence="5" id="KW-0418">Kinase</keyword>
<organism evidence="5 6">
    <name type="scientific">Morus notabilis</name>
    <dbReference type="NCBI Taxonomy" id="981085"/>
    <lineage>
        <taxon>Eukaryota</taxon>
        <taxon>Viridiplantae</taxon>
        <taxon>Streptophyta</taxon>
        <taxon>Embryophyta</taxon>
        <taxon>Tracheophyta</taxon>
        <taxon>Spermatophyta</taxon>
        <taxon>Magnoliopsida</taxon>
        <taxon>eudicotyledons</taxon>
        <taxon>Gunneridae</taxon>
        <taxon>Pentapetalae</taxon>
        <taxon>rosids</taxon>
        <taxon>fabids</taxon>
        <taxon>Rosales</taxon>
        <taxon>Moraceae</taxon>
        <taxon>Moreae</taxon>
        <taxon>Morus</taxon>
    </lineage>
</organism>
<accession>W9QFA9</accession>
<keyword evidence="5" id="KW-0808">Transferase</keyword>
<dbReference type="InterPro" id="IPR001245">
    <property type="entry name" value="Ser-Thr/Tyr_kinase_cat_dom"/>
</dbReference>
<feature type="compositionally biased region" description="Low complexity" evidence="3">
    <location>
        <begin position="239"/>
        <end position="258"/>
    </location>
</feature>
<dbReference type="eggNOG" id="KOG1187">
    <property type="taxonomic scope" value="Eukaryota"/>
</dbReference>